<dbReference type="Gene3D" id="3.30.465.10">
    <property type="match status" value="1"/>
</dbReference>
<proteinExistence type="inferred from homology"/>
<gene>
    <name evidence="23" type="ORF">KFL_000830390</name>
</gene>
<keyword evidence="9 19" id="KW-0274">FAD</keyword>
<dbReference type="InterPro" id="IPR012675">
    <property type="entry name" value="Beta-grasp_dom_sf"/>
</dbReference>
<evidence type="ECO:0000256" key="18">
    <source>
        <dbReference type="PIRSR" id="PIRSR000127-1"/>
    </source>
</evidence>
<feature type="binding site" evidence="20">
    <location>
        <position position="823"/>
    </location>
    <ligand>
        <name>Mo-molybdopterin</name>
        <dbReference type="ChEBI" id="CHEBI:71302"/>
    </ligand>
    <ligandPart>
        <name>Mo</name>
        <dbReference type="ChEBI" id="CHEBI:28685"/>
    </ligandPart>
</feature>
<accession>A0A1Y1HYE7</accession>
<feature type="binding site" evidence="19">
    <location>
        <position position="476"/>
    </location>
    <ligand>
        <name>FAD</name>
        <dbReference type="ChEBI" id="CHEBI:57692"/>
    </ligand>
</feature>
<dbReference type="GO" id="GO:0030151">
    <property type="term" value="F:molybdenum ion binding"/>
    <property type="evidence" value="ECO:0007669"/>
    <property type="project" value="InterPro"/>
</dbReference>
<feature type="binding site" evidence="20">
    <location>
        <position position="90"/>
    </location>
    <ligand>
        <name>[2Fe-2S] cluster</name>
        <dbReference type="ChEBI" id="CHEBI:190135"/>
        <label>1</label>
    </ligand>
</feature>
<evidence type="ECO:0000256" key="6">
    <source>
        <dbReference type="ARBA" id="ARBA00022630"/>
    </source>
</evidence>
<dbReference type="InterPro" id="IPR036856">
    <property type="entry name" value="Ald_Oxase/Xan_DH_a/b_sf"/>
</dbReference>
<dbReference type="InterPro" id="IPR002346">
    <property type="entry name" value="Mopterin_DH_FAD-bd"/>
</dbReference>
<dbReference type="GO" id="GO:0071949">
    <property type="term" value="F:FAD binding"/>
    <property type="evidence" value="ECO:0007669"/>
    <property type="project" value="InterPro"/>
</dbReference>
<evidence type="ECO:0000256" key="16">
    <source>
        <dbReference type="ARBA" id="ARBA00049017"/>
    </source>
</evidence>
<comment type="catalytic activity">
    <reaction evidence="17">
        <text>hypoxanthine + NAD(+) + H2O = xanthine + NADH + H(+)</text>
        <dbReference type="Rhea" id="RHEA:24670"/>
        <dbReference type="ChEBI" id="CHEBI:15377"/>
        <dbReference type="ChEBI" id="CHEBI:15378"/>
        <dbReference type="ChEBI" id="CHEBI:17368"/>
        <dbReference type="ChEBI" id="CHEBI:17712"/>
        <dbReference type="ChEBI" id="CHEBI:57540"/>
        <dbReference type="ChEBI" id="CHEBI:57945"/>
        <dbReference type="EC" id="1.17.1.4"/>
    </reaction>
</comment>
<dbReference type="InterPro" id="IPR037165">
    <property type="entry name" value="AldOxase/xan_DH_Mopterin-bd_sf"/>
</dbReference>
<dbReference type="PROSITE" id="PS51387">
    <property type="entry name" value="FAD_PCMH"/>
    <property type="match status" value="1"/>
</dbReference>
<dbReference type="Gene3D" id="3.30.365.10">
    <property type="entry name" value="Aldehyde oxidase/xanthine dehydrogenase, molybdopterin binding domain"/>
    <property type="match status" value="4"/>
</dbReference>
<dbReference type="NCBIfam" id="TIGR02965">
    <property type="entry name" value="xanthine_xdhB"/>
    <property type="match status" value="1"/>
</dbReference>
<comment type="cofactor">
    <cofactor evidence="20">
        <name>Mo-molybdopterin</name>
        <dbReference type="ChEBI" id="CHEBI:71302"/>
    </cofactor>
    <text evidence="20">Binds 1 Mo-molybdopterin (Mo-MPT) cofactor per subunit.</text>
</comment>
<dbReference type="InterPro" id="IPR036683">
    <property type="entry name" value="CO_DH_flav_C_dom_sf"/>
</dbReference>
<keyword evidence="8 20" id="KW-0479">Metal-binding</keyword>
<dbReference type="InterPro" id="IPR002888">
    <property type="entry name" value="2Fe-2S-bd"/>
</dbReference>
<dbReference type="InterPro" id="IPR016166">
    <property type="entry name" value="FAD-bd_PCMH"/>
</dbReference>
<evidence type="ECO:0000256" key="13">
    <source>
        <dbReference type="ARBA" id="ARBA00023027"/>
    </source>
</evidence>
<evidence type="ECO:0000256" key="1">
    <source>
        <dbReference type="ARBA" id="ARBA00001974"/>
    </source>
</evidence>
<dbReference type="PROSITE" id="PS51085">
    <property type="entry name" value="2FE2S_FER_2"/>
    <property type="match status" value="1"/>
</dbReference>
<feature type="binding site" evidence="19">
    <location>
        <begin position="311"/>
        <end position="318"/>
    </location>
    <ligand>
        <name>FAD</name>
        <dbReference type="ChEBI" id="CHEBI:57692"/>
    </ligand>
</feature>
<evidence type="ECO:0000256" key="5">
    <source>
        <dbReference type="ARBA" id="ARBA00022505"/>
    </source>
</evidence>
<dbReference type="GO" id="GO:0051537">
    <property type="term" value="F:2 iron, 2 sulfur cluster binding"/>
    <property type="evidence" value="ECO:0007669"/>
    <property type="project" value="UniProtKB-KW"/>
</dbReference>
<comment type="similarity">
    <text evidence="3">Belongs to the xanthine dehydrogenase family.</text>
</comment>
<name>A0A1Y1HYE7_KLENI</name>
<dbReference type="PIRSF" id="PIRSF000127">
    <property type="entry name" value="Xanthine_DH"/>
    <property type="match status" value="1"/>
</dbReference>
<dbReference type="NCBIfam" id="TIGR02963">
    <property type="entry name" value="xanthine_xdhA"/>
    <property type="match status" value="1"/>
</dbReference>
<feature type="domain" description="FAD-binding PCMH-type" evidence="22">
    <location>
        <begin position="283"/>
        <end position="468"/>
    </location>
</feature>
<dbReference type="InterPro" id="IPR014307">
    <property type="entry name" value="Xanthine_DH_ssu"/>
</dbReference>
<keyword evidence="6" id="KW-0285">Flavoprotein</keyword>
<dbReference type="InterPro" id="IPR008274">
    <property type="entry name" value="AldOxase/xan_DH_MoCoBD1"/>
</dbReference>
<evidence type="ECO:0000256" key="4">
    <source>
        <dbReference type="ARBA" id="ARBA00013123"/>
    </source>
</evidence>
<dbReference type="EMBL" id="DF237032">
    <property type="protein sequence ID" value="GAQ81557.1"/>
    <property type="molecule type" value="Genomic_DNA"/>
</dbReference>
<feature type="domain" description="2Fe-2S ferredoxin-type" evidence="21">
    <location>
        <begin position="23"/>
        <end position="108"/>
    </location>
</feature>
<dbReference type="OrthoDB" id="8300278at2759"/>
<dbReference type="PANTHER" id="PTHR45444">
    <property type="entry name" value="XANTHINE DEHYDROGENASE"/>
    <property type="match status" value="1"/>
</dbReference>
<dbReference type="SUPFAM" id="SSF47741">
    <property type="entry name" value="CO dehydrogenase ISP C-domain like"/>
    <property type="match status" value="1"/>
</dbReference>
<evidence type="ECO:0000259" key="21">
    <source>
        <dbReference type="PROSITE" id="PS51085"/>
    </source>
</evidence>
<dbReference type="FunFam" id="3.30.365.10:FF:000004">
    <property type="entry name" value="Xanthine dehydrogenase oxidase"/>
    <property type="match status" value="1"/>
</dbReference>
<dbReference type="InterPro" id="IPR005107">
    <property type="entry name" value="CO_DH_flav_C"/>
</dbReference>
<dbReference type="InterPro" id="IPR001041">
    <property type="entry name" value="2Fe-2S_ferredoxin-type"/>
</dbReference>
<dbReference type="Gene3D" id="3.30.43.10">
    <property type="entry name" value="Uridine Diphospho-n-acetylenolpyruvylglucosamine Reductase, domain 2"/>
    <property type="match status" value="1"/>
</dbReference>
<dbReference type="PANTHER" id="PTHR45444:SF3">
    <property type="entry name" value="XANTHINE DEHYDROGENASE"/>
    <property type="match status" value="1"/>
</dbReference>
<feature type="binding site" evidence="20">
    <location>
        <position position="166"/>
    </location>
    <ligand>
        <name>[2Fe-2S] cluster</name>
        <dbReference type="ChEBI" id="CHEBI:190135"/>
        <label>2</label>
    </ligand>
</feature>
<feature type="binding site" evidence="19">
    <location>
        <begin position="401"/>
        <end position="405"/>
    </location>
    <ligand>
        <name>FAD</name>
        <dbReference type="ChEBI" id="CHEBI:57692"/>
    </ligand>
</feature>
<dbReference type="GO" id="GO:0005777">
    <property type="term" value="C:peroxisome"/>
    <property type="evidence" value="ECO:0007669"/>
    <property type="project" value="UniProtKB-SubCell"/>
</dbReference>
<feature type="binding site" evidence="19">
    <location>
        <position position="936"/>
    </location>
    <ligand>
        <name>substrate</name>
    </ligand>
</feature>
<feature type="binding site" evidence="19">
    <location>
        <position position="858"/>
    </location>
    <ligand>
        <name>substrate</name>
    </ligand>
</feature>
<dbReference type="InterPro" id="IPR036010">
    <property type="entry name" value="2Fe-2S_ferredoxin-like_sf"/>
</dbReference>
<keyword evidence="5 20" id="KW-0500">Molybdenum</keyword>
<feature type="active site" description="Proton acceptor" evidence="18">
    <location>
        <position position="1325"/>
    </location>
</feature>
<feature type="binding site" evidence="19">
    <location>
        <position position="414"/>
    </location>
    <ligand>
        <name>FAD</name>
        <dbReference type="ChEBI" id="CHEBI:57692"/>
    </ligand>
</feature>
<dbReference type="InterPro" id="IPR036884">
    <property type="entry name" value="2Fe-2S-bd_dom_sf"/>
</dbReference>
<feature type="binding site" evidence="20">
    <location>
        <position position="854"/>
    </location>
    <ligand>
        <name>Mo-molybdopterin</name>
        <dbReference type="ChEBI" id="CHEBI:71302"/>
    </ligand>
    <ligandPart>
        <name>Mo</name>
        <dbReference type="ChEBI" id="CHEBI:28685"/>
    </ligandPart>
</feature>
<dbReference type="GO" id="GO:0004854">
    <property type="term" value="F:xanthine dehydrogenase activity"/>
    <property type="evidence" value="ECO:0007669"/>
    <property type="project" value="UniProtKB-EC"/>
</dbReference>
<feature type="binding site" evidence="20">
    <location>
        <position position="1135"/>
    </location>
    <ligand>
        <name>Mo-molybdopterin</name>
        <dbReference type="ChEBI" id="CHEBI:71302"/>
    </ligand>
    <ligandPart>
        <name>Mo</name>
        <dbReference type="ChEBI" id="CHEBI:28685"/>
    </ligandPart>
</feature>
<evidence type="ECO:0000256" key="17">
    <source>
        <dbReference type="ARBA" id="ARBA00049517"/>
    </source>
</evidence>
<keyword evidence="12 20" id="KW-0411">Iron-sulfur</keyword>
<dbReference type="Gene3D" id="1.10.150.120">
    <property type="entry name" value="[2Fe-2S]-binding domain"/>
    <property type="match status" value="1"/>
</dbReference>
<feature type="binding site" evidence="20">
    <location>
        <position position="168"/>
    </location>
    <ligand>
        <name>[2Fe-2S] cluster</name>
        <dbReference type="ChEBI" id="CHEBI:190135"/>
        <label>2</label>
    </ligand>
</feature>
<dbReference type="InterPro" id="IPR036318">
    <property type="entry name" value="FAD-bd_PCMH-like_sf"/>
</dbReference>
<dbReference type="OMA" id="PHPTQER"/>
<dbReference type="InterPro" id="IPR016169">
    <property type="entry name" value="FAD-bd_PCMH_sub2"/>
</dbReference>
<dbReference type="STRING" id="105231.A0A1Y1HYE7"/>
<evidence type="ECO:0000256" key="7">
    <source>
        <dbReference type="ARBA" id="ARBA00022714"/>
    </source>
</evidence>
<evidence type="ECO:0000256" key="15">
    <source>
        <dbReference type="ARBA" id="ARBA00034078"/>
    </source>
</evidence>
<protein>
    <recommendedName>
        <fullName evidence="4">xanthine dehydrogenase</fullName>
        <ecNumber evidence="4">1.17.1.4</ecNumber>
    </recommendedName>
</protein>
<dbReference type="Pfam" id="PF20256">
    <property type="entry name" value="MoCoBD_2"/>
    <property type="match status" value="1"/>
</dbReference>
<comment type="cofactor">
    <cofactor evidence="1 19">
        <name>FAD</name>
        <dbReference type="ChEBI" id="CHEBI:57692"/>
    </cofactor>
</comment>
<dbReference type="SMART" id="SM01092">
    <property type="entry name" value="CO_deh_flav_C"/>
    <property type="match status" value="1"/>
</dbReference>
<dbReference type="SUPFAM" id="SSF56003">
    <property type="entry name" value="Molybdenum cofactor-binding domain"/>
    <property type="match status" value="1"/>
</dbReference>
<dbReference type="FunFam" id="3.10.20.30:FF:000015">
    <property type="entry name" value="Aldehyde oxidase 1"/>
    <property type="match status" value="1"/>
</dbReference>
<keyword evidence="7 20" id="KW-0001">2Fe-2S</keyword>
<dbReference type="Pfam" id="PF00941">
    <property type="entry name" value="FAD_binding_5"/>
    <property type="match status" value="1"/>
</dbReference>
<dbReference type="InterPro" id="IPR000674">
    <property type="entry name" value="Ald_Oxase/Xan_DH_a/b"/>
</dbReference>
<dbReference type="InterPro" id="IPR016167">
    <property type="entry name" value="FAD-bd_PCMH_sub1"/>
</dbReference>
<dbReference type="FunFam" id="3.30.465.10:FF:000004">
    <property type="entry name" value="Xanthine dehydrogenase/oxidase"/>
    <property type="match status" value="1"/>
</dbReference>
<evidence type="ECO:0000256" key="12">
    <source>
        <dbReference type="ARBA" id="ARBA00023014"/>
    </source>
</evidence>
<keyword evidence="13" id="KW-0520">NAD</keyword>
<dbReference type="InterPro" id="IPR014309">
    <property type="entry name" value="Xanthine_DH_Mopterin-bd_su"/>
</dbReference>
<evidence type="ECO:0000256" key="14">
    <source>
        <dbReference type="ARBA" id="ARBA00023140"/>
    </source>
</evidence>
<reference evidence="23 24" key="1">
    <citation type="journal article" date="2014" name="Nat. Commun.">
        <title>Klebsormidium flaccidum genome reveals primary factors for plant terrestrial adaptation.</title>
        <authorList>
            <person name="Hori K."/>
            <person name="Maruyama F."/>
            <person name="Fujisawa T."/>
            <person name="Togashi T."/>
            <person name="Yamamoto N."/>
            <person name="Seo M."/>
            <person name="Sato S."/>
            <person name="Yamada T."/>
            <person name="Mori H."/>
            <person name="Tajima N."/>
            <person name="Moriyama T."/>
            <person name="Ikeuchi M."/>
            <person name="Watanabe M."/>
            <person name="Wada H."/>
            <person name="Kobayashi K."/>
            <person name="Saito M."/>
            <person name="Masuda T."/>
            <person name="Sasaki-Sekimoto Y."/>
            <person name="Mashiguchi K."/>
            <person name="Awai K."/>
            <person name="Shimojima M."/>
            <person name="Masuda S."/>
            <person name="Iwai M."/>
            <person name="Nobusawa T."/>
            <person name="Narise T."/>
            <person name="Kondo S."/>
            <person name="Saito H."/>
            <person name="Sato R."/>
            <person name="Murakawa M."/>
            <person name="Ihara Y."/>
            <person name="Oshima-Yamada Y."/>
            <person name="Ohtaka K."/>
            <person name="Satoh M."/>
            <person name="Sonobe K."/>
            <person name="Ishii M."/>
            <person name="Ohtani R."/>
            <person name="Kanamori-Sato M."/>
            <person name="Honoki R."/>
            <person name="Miyazaki D."/>
            <person name="Mochizuki H."/>
            <person name="Umetsu J."/>
            <person name="Higashi K."/>
            <person name="Shibata D."/>
            <person name="Kamiya Y."/>
            <person name="Sato N."/>
            <person name="Nakamura Y."/>
            <person name="Tabata S."/>
            <person name="Ida S."/>
            <person name="Kurokawa K."/>
            <person name="Ohta H."/>
        </authorList>
    </citation>
    <scope>NUCLEOTIDE SEQUENCE [LARGE SCALE GENOMIC DNA]</scope>
    <source>
        <strain evidence="23 24">NIES-2285</strain>
    </source>
</reference>
<dbReference type="FunFam" id="3.30.365.10:FF:000002">
    <property type="entry name" value="Xanthine dehydrogenase oxidase"/>
    <property type="match status" value="1"/>
</dbReference>
<dbReference type="FunFam" id="3.30.43.10:FF:000001">
    <property type="entry name" value="Xanthine dehydrogenase/oxidase"/>
    <property type="match status" value="1"/>
</dbReference>
<dbReference type="FunFam" id="3.30.365.10:FF:000003">
    <property type="entry name" value="Aldehyde oxidase 1"/>
    <property type="match status" value="1"/>
</dbReference>
<evidence type="ECO:0000256" key="11">
    <source>
        <dbReference type="ARBA" id="ARBA00023004"/>
    </source>
</evidence>
<evidence type="ECO:0000256" key="19">
    <source>
        <dbReference type="PIRSR" id="PIRSR000127-2"/>
    </source>
</evidence>
<evidence type="ECO:0000313" key="23">
    <source>
        <dbReference type="EMBL" id="GAQ81557.1"/>
    </source>
</evidence>
<feature type="binding site" evidence="20">
    <location>
        <position position="60"/>
    </location>
    <ligand>
        <name>[2Fe-2S] cluster</name>
        <dbReference type="ChEBI" id="CHEBI:190135"/>
        <label>1</label>
    </ligand>
</feature>
<feature type="binding site" evidence="19">
    <location>
        <position position="970"/>
    </location>
    <ligand>
        <name>substrate</name>
    </ligand>
</feature>
<dbReference type="FunFam" id="3.90.1170.50:FF:000001">
    <property type="entry name" value="Aldehyde oxidase 1"/>
    <property type="match status" value="1"/>
</dbReference>
<dbReference type="SUPFAM" id="SSF54665">
    <property type="entry name" value="CO dehydrogenase molybdoprotein N-domain-like"/>
    <property type="match status" value="1"/>
</dbReference>
<dbReference type="SUPFAM" id="SSF54292">
    <property type="entry name" value="2Fe-2S ferredoxin-like"/>
    <property type="match status" value="1"/>
</dbReference>
<dbReference type="Pfam" id="PF00111">
    <property type="entry name" value="Fer2"/>
    <property type="match status" value="1"/>
</dbReference>
<keyword evidence="24" id="KW-1185">Reference proteome</keyword>
<feature type="binding site" evidence="20">
    <location>
        <position position="130"/>
    </location>
    <ligand>
        <name>[2Fe-2S] cluster</name>
        <dbReference type="ChEBI" id="CHEBI:190135"/>
        <label>2</label>
    </ligand>
</feature>
<comment type="subcellular location">
    <subcellularLocation>
        <location evidence="2">Peroxisome</location>
    </subcellularLocation>
</comment>
<sequence>MPPAFEPAVGVPNGAAPPPQIVEPIVYVNGKRRVLPDGYAETTLLEYLREIGLVGTKLGCGEGGCGACTVMVSHFDPLEKKIVHRSVNACLAPLYSVEGMHVVTVEGIGNRRDGLHPVQERLAHAHGSQCGFCTPGFVMSMYTLLRSSTDPPTQEEIEENLAGNLCRCTGYRPIVDAFRAFAKKEAQAHTHDSLAANGAHPPANGTAEGGMICPSTGQPCGCGAKAGSENGVKVGGCGNGACAEGGCANGGCAKNGGEKLLTQGEPIFPPELKTRKAPALAFGGSRGSVWHRPASIKELLALKQRFPAAKLVVGNTEVGIEMRFKKLAYPVLIGTTHVAEMNAVTVTGAGIEFGASVTLTRLMETCKKMVQERPGYETSGCAAIAEQLRWFAGNQIRNVSSIGGNVVTGSPISDLNPLWMATGAVFKTASLEGKPREVPARKFFLGYRKVDLAADELLASVFLPWSRKHEYVKEFKQAHRRDDDIALVNAGMRVAFERKDDQWVVMEASLAYGGVAAVTLAAPKTEAALIGQPWTAATLQLALKTIPQDIVISDSAPGGMPEFRRSLTTSFFFKLYVLLSEKLELEADGFKNELPDSVRSAARPYERPASRGAQYFDVGAEGEAVGQPLVHASAETQVTGEAQYADDIPLPANGLHGGLVLSTKPHAKLTRVDASEALQMPGVVGFFSAKDVPGGNAIGAAAHDEEVFATEKVTCVGQVIGIVVADTEMHAKLAAFKVKVEYEELPAIIDLHQAIEVKSFIKGTERTLKQGDVDACFASGECYKVCEGEVRMGGQEHFYLEPNSCLCLPGEAAEEMTVISSTQAPTHTQQDVAKALGIAQHKVISKARRIGGGFGGKETRTAFISCAAAIAAYWLKRAVRVTLDRDQDMAITGQRHAFVGKYKVGFTKEGKILALDVDLYNNGGNSLDLSLPVLERAIYHSENAYQIPNMRIHGWVCFSNKPTNTAFRGFGGPQGMLVVESWIEHVAREVGKSTTEVQELNMEKEGDVTYFGQTLENSTMRRIWAELKASSKHDETRAAVDAFNAANRYRKRGLAIVPTRFGISFTAKFMNQAGALVHVYTDGTVLVTHGGIEMGQGLHTKMAQVAATAFGIPVSSVFIQETSTDKVPNTSPTAASASSDLYGGAVHNACEQILARMAPMKEKLPPETSFAKLAAACYFERIDLSAHGFYRTPDLHFDFATGKGRPFNYFTYGAAASEVEIDTLTGDMTVRKTDIVMDLGRSLNPAIDIGQIEGAYVQGLGWCVIEELKWGDAAHPWVRPGHLFTQGPGTYKLPTVNDIPIDFQVALLKGATNPRAIHSSKAVGEPPLFLAASAFFAIKDAITSARHDAGHDEHFVLDSPATPERIRMACVDEFTAPFAPADLRPKLSV</sequence>
<comment type="cofactor">
    <cofactor evidence="20">
        <name>[2Fe-2S] cluster</name>
        <dbReference type="ChEBI" id="CHEBI:190135"/>
    </cofactor>
    <text evidence="20">Binds 2 [2Fe-2S] clusters.</text>
</comment>
<evidence type="ECO:0000256" key="10">
    <source>
        <dbReference type="ARBA" id="ARBA00023002"/>
    </source>
</evidence>
<evidence type="ECO:0000256" key="20">
    <source>
        <dbReference type="PIRSR" id="PIRSR000127-3"/>
    </source>
</evidence>
<evidence type="ECO:0000256" key="3">
    <source>
        <dbReference type="ARBA" id="ARBA00006849"/>
    </source>
</evidence>
<feature type="binding site" evidence="20">
    <location>
        <position position="968"/>
    </location>
    <ligand>
        <name>Mo-molybdopterin</name>
        <dbReference type="ChEBI" id="CHEBI:71302"/>
    </ligand>
    <ligandPart>
        <name>Mo</name>
        <dbReference type="ChEBI" id="CHEBI:28685"/>
    </ligandPart>
</feature>
<keyword evidence="11 20" id="KW-0408">Iron</keyword>
<dbReference type="EC" id="1.17.1.4" evidence="4"/>
<feature type="binding site" evidence="20">
    <location>
        <position position="65"/>
    </location>
    <ligand>
        <name>[2Fe-2S] cluster</name>
        <dbReference type="ChEBI" id="CHEBI:190135"/>
        <label>1</label>
    </ligand>
</feature>
<dbReference type="Pfam" id="PF01799">
    <property type="entry name" value="Fer2_2"/>
    <property type="match status" value="1"/>
</dbReference>
<organism evidence="23 24">
    <name type="scientific">Klebsormidium nitens</name>
    <name type="common">Green alga</name>
    <name type="synonym">Ulothrix nitens</name>
    <dbReference type="NCBI Taxonomy" id="105231"/>
    <lineage>
        <taxon>Eukaryota</taxon>
        <taxon>Viridiplantae</taxon>
        <taxon>Streptophyta</taxon>
        <taxon>Klebsormidiophyceae</taxon>
        <taxon>Klebsormidiales</taxon>
        <taxon>Klebsormidiaceae</taxon>
        <taxon>Klebsormidium</taxon>
    </lineage>
</organism>
<keyword evidence="14" id="KW-0576">Peroxisome</keyword>
<dbReference type="Pfam" id="PF03450">
    <property type="entry name" value="CO_deh_flav_C"/>
    <property type="match status" value="1"/>
</dbReference>
<dbReference type="GO" id="GO:0006145">
    <property type="term" value="P:purine nucleobase catabolic process"/>
    <property type="evidence" value="ECO:0007669"/>
    <property type="project" value="UniProtKB-ARBA"/>
</dbReference>
<evidence type="ECO:0000256" key="2">
    <source>
        <dbReference type="ARBA" id="ARBA00004275"/>
    </source>
</evidence>
<dbReference type="Pfam" id="PF02738">
    <property type="entry name" value="MoCoBD_1"/>
    <property type="match status" value="1"/>
</dbReference>
<feature type="binding site" evidence="20">
    <location>
        <position position="68"/>
    </location>
    <ligand>
        <name>[2Fe-2S] cluster</name>
        <dbReference type="ChEBI" id="CHEBI:190135"/>
        <label>1</label>
    </ligand>
</feature>
<feature type="binding site" evidence="19">
    <location>
        <position position="458"/>
    </location>
    <ligand>
        <name>FAD</name>
        <dbReference type="ChEBI" id="CHEBI:57692"/>
    </ligand>
</feature>
<dbReference type="GO" id="GO:0005506">
    <property type="term" value="F:iron ion binding"/>
    <property type="evidence" value="ECO:0007669"/>
    <property type="project" value="InterPro"/>
</dbReference>
<dbReference type="SMART" id="SM01008">
    <property type="entry name" value="Ald_Xan_dh_C"/>
    <property type="match status" value="1"/>
</dbReference>
<dbReference type="Proteomes" id="UP000054558">
    <property type="component" value="Unassembled WGS sequence"/>
</dbReference>
<dbReference type="InterPro" id="IPR016208">
    <property type="entry name" value="Ald_Oxase/xanthine_DH-like"/>
</dbReference>
<evidence type="ECO:0000256" key="9">
    <source>
        <dbReference type="ARBA" id="ARBA00022827"/>
    </source>
</evidence>
<dbReference type="Gene3D" id="3.30.390.50">
    <property type="entry name" value="CO dehydrogenase flavoprotein, C-terminal domain"/>
    <property type="match status" value="1"/>
</dbReference>
<evidence type="ECO:0000256" key="8">
    <source>
        <dbReference type="ARBA" id="ARBA00022723"/>
    </source>
</evidence>
<dbReference type="InterPro" id="IPR046867">
    <property type="entry name" value="AldOxase/xan_DH_MoCoBD2"/>
</dbReference>
<dbReference type="SUPFAM" id="SSF55447">
    <property type="entry name" value="CO dehydrogenase flavoprotein C-terminal domain-like"/>
    <property type="match status" value="1"/>
</dbReference>
<feature type="binding site" evidence="19">
    <location>
        <position position="391"/>
    </location>
    <ligand>
        <name>FAD</name>
        <dbReference type="ChEBI" id="CHEBI:57692"/>
    </ligand>
</feature>
<dbReference type="Gene3D" id="3.90.1170.50">
    <property type="entry name" value="Aldehyde oxidase/xanthine dehydrogenase, a/b hammerhead"/>
    <property type="match status" value="1"/>
</dbReference>
<keyword evidence="10" id="KW-0560">Oxidoreductase</keyword>
<dbReference type="SUPFAM" id="SSF56176">
    <property type="entry name" value="FAD-binding/transporter-associated domain-like"/>
    <property type="match status" value="1"/>
</dbReference>
<evidence type="ECO:0000259" key="22">
    <source>
        <dbReference type="PROSITE" id="PS51387"/>
    </source>
</evidence>
<comment type="catalytic activity">
    <reaction evidence="16">
        <text>xanthine + NAD(+) + H2O = urate + NADH + H(+)</text>
        <dbReference type="Rhea" id="RHEA:16669"/>
        <dbReference type="ChEBI" id="CHEBI:15377"/>
        <dbReference type="ChEBI" id="CHEBI:15378"/>
        <dbReference type="ChEBI" id="CHEBI:17712"/>
        <dbReference type="ChEBI" id="CHEBI:17775"/>
        <dbReference type="ChEBI" id="CHEBI:57540"/>
        <dbReference type="ChEBI" id="CHEBI:57945"/>
        <dbReference type="EC" id="1.17.1.4"/>
    </reaction>
</comment>
<feature type="binding site" evidence="20">
    <location>
        <position position="133"/>
    </location>
    <ligand>
        <name>[2Fe-2S] cluster</name>
        <dbReference type="ChEBI" id="CHEBI:190135"/>
        <label>2</label>
    </ligand>
</feature>
<dbReference type="PROSITE" id="PS00197">
    <property type="entry name" value="2FE2S_FER_1"/>
    <property type="match status" value="1"/>
</dbReference>
<evidence type="ECO:0000313" key="24">
    <source>
        <dbReference type="Proteomes" id="UP000054558"/>
    </source>
</evidence>
<comment type="cofactor">
    <cofactor evidence="15">
        <name>[2Fe-2S] cluster</name>
        <dbReference type="ChEBI" id="CHEBI:190135"/>
    </cofactor>
</comment>
<dbReference type="Pfam" id="PF01315">
    <property type="entry name" value="Ald_Xan_dh_C"/>
    <property type="match status" value="1"/>
</dbReference>
<dbReference type="InterPro" id="IPR006058">
    <property type="entry name" value="2Fe2S_fd_BS"/>
</dbReference>
<feature type="binding site" evidence="19">
    <location>
        <position position="1066"/>
    </location>
    <ligand>
        <name>substrate</name>
    </ligand>
</feature>
<dbReference type="Gene3D" id="3.10.20.30">
    <property type="match status" value="1"/>
</dbReference>